<dbReference type="RefSeq" id="WP_139949479.1">
    <property type="nucleotide sequence ID" value="NZ_WWDJ01000201.1"/>
</dbReference>
<feature type="non-terminal residue" evidence="2">
    <location>
        <position position="1"/>
    </location>
</feature>
<dbReference type="GO" id="GO:0015074">
    <property type="term" value="P:DNA integration"/>
    <property type="evidence" value="ECO:0007669"/>
    <property type="project" value="InterPro"/>
</dbReference>
<evidence type="ECO:0000313" key="3">
    <source>
        <dbReference type="Proteomes" id="UP000477402"/>
    </source>
</evidence>
<sequence>FEELEQVIVIWIRYYNTKRIKQKLNWMSPIQFRLNYQNN</sequence>
<dbReference type="AlphaFoldDB" id="A0A6M0MAI0"/>
<evidence type="ECO:0000259" key="1">
    <source>
        <dbReference type="Pfam" id="PF13333"/>
    </source>
</evidence>
<organism evidence="2 3">
    <name type="scientific">Lactococcus lactis</name>
    <dbReference type="NCBI Taxonomy" id="1358"/>
    <lineage>
        <taxon>Bacteria</taxon>
        <taxon>Bacillati</taxon>
        <taxon>Bacillota</taxon>
        <taxon>Bacilli</taxon>
        <taxon>Lactobacillales</taxon>
        <taxon>Streptococcaceae</taxon>
        <taxon>Lactococcus</taxon>
    </lineage>
</organism>
<gene>
    <name evidence="2" type="ORF">GTP08_12865</name>
</gene>
<proteinExistence type="predicted"/>
<protein>
    <submittedName>
        <fullName evidence="2">IS3 family transposase</fullName>
    </submittedName>
</protein>
<dbReference type="Pfam" id="PF13333">
    <property type="entry name" value="rve_2"/>
    <property type="match status" value="1"/>
</dbReference>
<dbReference type="InterPro" id="IPR001584">
    <property type="entry name" value="Integrase_cat-core"/>
</dbReference>
<reference evidence="2 3" key="1">
    <citation type="submission" date="2019-12" db="EMBL/GenBank/DDBJ databases">
        <title>Draft Genome Sequences of L. lactis strains MS22333, MS22334, MS22336, and MS22337, Isolated from Spontaneous Fermented Camel Milk in Ethiopia.</title>
        <authorList>
            <person name="Bragason E."/>
            <person name="Hansen E.B."/>
            <person name="Guya M.E."/>
            <person name="Berhe T."/>
        </authorList>
    </citation>
    <scope>NUCLEOTIDE SEQUENCE [LARGE SCALE GENOMIC DNA]</scope>
    <source>
        <strain evidence="2 3">MS22336</strain>
    </source>
</reference>
<dbReference type="EMBL" id="WWDJ01000201">
    <property type="protein sequence ID" value="NEX56493.1"/>
    <property type="molecule type" value="Genomic_DNA"/>
</dbReference>
<comment type="caution">
    <text evidence="2">The sequence shown here is derived from an EMBL/GenBank/DDBJ whole genome shotgun (WGS) entry which is preliminary data.</text>
</comment>
<feature type="domain" description="Integrase catalytic" evidence="1">
    <location>
        <begin position="1"/>
        <end position="33"/>
    </location>
</feature>
<dbReference type="Proteomes" id="UP000477402">
    <property type="component" value="Unassembled WGS sequence"/>
</dbReference>
<accession>A0A6M0MAI0</accession>
<evidence type="ECO:0000313" key="2">
    <source>
        <dbReference type="EMBL" id="NEX56493.1"/>
    </source>
</evidence>
<name>A0A6M0MAI0_9LACT</name>